<organism evidence="1 2">
    <name type="scientific">Cirrhinus molitorella</name>
    <name type="common">mud carp</name>
    <dbReference type="NCBI Taxonomy" id="172907"/>
    <lineage>
        <taxon>Eukaryota</taxon>
        <taxon>Metazoa</taxon>
        <taxon>Chordata</taxon>
        <taxon>Craniata</taxon>
        <taxon>Vertebrata</taxon>
        <taxon>Euteleostomi</taxon>
        <taxon>Actinopterygii</taxon>
        <taxon>Neopterygii</taxon>
        <taxon>Teleostei</taxon>
        <taxon>Ostariophysi</taxon>
        <taxon>Cypriniformes</taxon>
        <taxon>Cyprinidae</taxon>
        <taxon>Labeoninae</taxon>
        <taxon>Labeonini</taxon>
        <taxon>Cirrhinus</taxon>
    </lineage>
</organism>
<evidence type="ECO:0000313" key="2">
    <source>
        <dbReference type="Proteomes" id="UP001558613"/>
    </source>
</evidence>
<name>A0ABR3MMG3_9TELE</name>
<gene>
    <name evidence="1" type="ORF">QQF64_003838</name>
</gene>
<dbReference type="EMBL" id="JAYMGO010000011">
    <property type="protein sequence ID" value="KAL1265811.1"/>
    <property type="molecule type" value="Genomic_DNA"/>
</dbReference>
<protein>
    <submittedName>
        <fullName evidence="1">Uncharacterized protein</fullName>
    </submittedName>
</protein>
<keyword evidence="2" id="KW-1185">Reference proteome</keyword>
<proteinExistence type="predicted"/>
<comment type="caution">
    <text evidence="1">The sequence shown here is derived from an EMBL/GenBank/DDBJ whole genome shotgun (WGS) entry which is preliminary data.</text>
</comment>
<sequence>MLAALHFSPARVALCCDWQINYGVHACVPCRRLSRGGGNLPSCKAMRLALGGHSTPANVYLPDLVTGTGLLRRLRSPGLCAALKESVSGRPEISAGIRRARMSGGLTVTSPDLLQAVISRTMRSAGSARSGAIIDTS</sequence>
<dbReference type="Proteomes" id="UP001558613">
    <property type="component" value="Unassembled WGS sequence"/>
</dbReference>
<accession>A0ABR3MMG3</accession>
<evidence type="ECO:0000313" key="1">
    <source>
        <dbReference type="EMBL" id="KAL1265811.1"/>
    </source>
</evidence>
<reference evidence="1 2" key="1">
    <citation type="submission" date="2023-09" db="EMBL/GenBank/DDBJ databases">
        <authorList>
            <person name="Wang M."/>
        </authorList>
    </citation>
    <scope>NUCLEOTIDE SEQUENCE [LARGE SCALE GENOMIC DNA]</scope>
    <source>
        <strain evidence="1">GT-2023</strain>
        <tissue evidence="1">Liver</tissue>
    </source>
</reference>